<dbReference type="PANTHER" id="PTHR44591:SF3">
    <property type="entry name" value="RESPONSE REGULATORY DOMAIN-CONTAINING PROTEIN"/>
    <property type="match status" value="1"/>
</dbReference>
<dbReference type="SMART" id="SM00448">
    <property type="entry name" value="REC"/>
    <property type="match status" value="1"/>
</dbReference>
<dbReference type="Pfam" id="PF00072">
    <property type="entry name" value="Response_reg"/>
    <property type="match status" value="1"/>
</dbReference>
<sequence>MKLLIVDDQAGIRLLLKEVFKSEGYDIILASNGKEALMRMESDAPDCVLLDMKMPGMDGSEVLQNMKSKRPKLPVIMMTAYDDIESENSPVLHLADHYFTKPFDIHEVRSTINEMMREK</sequence>
<dbReference type="SUPFAM" id="SSF52172">
    <property type="entry name" value="CheY-like"/>
    <property type="match status" value="1"/>
</dbReference>
<dbReference type="EMBL" id="JAUBDH010000001">
    <property type="protein sequence ID" value="MDW0108622.1"/>
    <property type="molecule type" value="Genomic_DNA"/>
</dbReference>
<dbReference type="InterPro" id="IPR011006">
    <property type="entry name" value="CheY-like_superfamily"/>
</dbReference>
<name>A0ABU4FYZ2_9BACL</name>
<comment type="caution">
    <text evidence="4">The sequence shown here is derived from an EMBL/GenBank/DDBJ whole genome shotgun (WGS) entry which is preliminary data.</text>
</comment>
<dbReference type="InterPro" id="IPR001789">
    <property type="entry name" value="Sig_transdc_resp-reg_receiver"/>
</dbReference>
<dbReference type="InterPro" id="IPR050595">
    <property type="entry name" value="Bact_response_regulator"/>
</dbReference>
<accession>A0ABU4FYZ2</accession>
<dbReference type="Proteomes" id="UP001280629">
    <property type="component" value="Unassembled WGS sequence"/>
</dbReference>
<dbReference type="PANTHER" id="PTHR44591">
    <property type="entry name" value="STRESS RESPONSE REGULATOR PROTEIN 1"/>
    <property type="match status" value="1"/>
</dbReference>
<feature type="modified residue" description="4-aspartylphosphate" evidence="2">
    <location>
        <position position="51"/>
    </location>
</feature>
<evidence type="ECO:0000256" key="1">
    <source>
        <dbReference type="ARBA" id="ARBA00022553"/>
    </source>
</evidence>
<evidence type="ECO:0000313" key="5">
    <source>
        <dbReference type="Proteomes" id="UP001280629"/>
    </source>
</evidence>
<dbReference type="RefSeq" id="WP_317933809.1">
    <property type="nucleotide sequence ID" value="NZ_JAUBDH010000001.1"/>
</dbReference>
<feature type="domain" description="Response regulatory" evidence="3">
    <location>
        <begin position="2"/>
        <end position="116"/>
    </location>
</feature>
<evidence type="ECO:0000259" key="3">
    <source>
        <dbReference type="PROSITE" id="PS50110"/>
    </source>
</evidence>
<dbReference type="Gene3D" id="3.40.50.2300">
    <property type="match status" value="1"/>
</dbReference>
<protein>
    <submittedName>
        <fullName evidence="4">Response regulator</fullName>
    </submittedName>
</protein>
<evidence type="ECO:0000256" key="2">
    <source>
        <dbReference type="PROSITE-ProRule" id="PRU00169"/>
    </source>
</evidence>
<organism evidence="4 5">
    <name type="scientific">Sporosarcina aquimarina</name>
    <dbReference type="NCBI Taxonomy" id="114975"/>
    <lineage>
        <taxon>Bacteria</taxon>
        <taxon>Bacillati</taxon>
        <taxon>Bacillota</taxon>
        <taxon>Bacilli</taxon>
        <taxon>Bacillales</taxon>
        <taxon>Caryophanaceae</taxon>
        <taxon>Sporosarcina</taxon>
    </lineage>
</organism>
<keyword evidence="1 2" id="KW-0597">Phosphoprotein</keyword>
<dbReference type="PROSITE" id="PS50110">
    <property type="entry name" value="RESPONSE_REGULATORY"/>
    <property type="match status" value="1"/>
</dbReference>
<reference evidence="4 5" key="1">
    <citation type="submission" date="2023-06" db="EMBL/GenBank/DDBJ databases">
        <title>Sporosarcina sp. nov., isolated from Korean traditional fermented seafood 'Jeotgal'.</title>
        <authorList>
            <person name="Yang A.-I."/>
            <person name="Shin N.-R."/>
        </authorList>
    </citation>
    <scope>NUCLEOTIDE SEQUENCE [LARGE SCALE GENOMIC DNA]</scope>
    <source>
        <strain evidence="4 5">KCTC3840</strain>
    </source>
</reference>
<evidence type="ECO:0000313" key="4">
    <source>
        <dbReference type="EMBL" id="MDW0108622.1"/>
    </source>
</evidence>
<proteinExistence type="predicted"/>
<gene>
    <name evidence="4" type="ORF">QT716_01015</name>
</gene>
<keyword evidence="5" id="KW-1185">Reference proteome</keyword>